<protein>
    <recommendedName>
        <fullName evidence="3">DUF4129 domain-containing protein</fullName>
    </recommendedName>
</protein>
<proteinExistence type="predicted"/>
<evidence type="ECO:0000313" key="2">
    <source>
        <dbReference type="Proteomes" id="UP001500449"/>
    </source>
</evidence>
<organism evidence="1 2">
    <name type="scientific">Pseudonocardia ailaonensis</name>
    <dbReference type="NCBI Taxonomy" id="367279"/>
    <lineage>
        <taxon>Bacteria</taxon>
        <taxon>Bacillati</taxon>
        <taxon>Actinomycetota</taxon>
        <taxon>Actinomycetes</taxon>
        <taxon>Pseudonocardiales</taxon>
        <taxon>Pseudonocardiaceae</taxon>
        <taxon>Pseudonocardia</taxon>
    </lineage>
</organism>
<dbReference type="Proteomes" id="UP001500449">
    <property type="component" value="Unassembled WGS sequence"/>
</dbReference>
<comment type="caution">
    <text evidence="1">The sequence shown here is derived from an EMBL/GenBank/DDBJ whole genome shotgun (WGS) entry which is preliminary data.</text>
</comment>
<sequence length="200" mass="20995">MVQAGLTERSRTGLPTLLRSGEEYRVYDPALLGTDHVLTGAGEVRHRRPVSRAALAQAAVGAGDAAGAAVPGLPWATAVGGALVAAVAAGRVLARTDAAARYSRTSDRAPFVDVAAPRGLRLCRLAAEISATRAWRSGEVDPDRELAALLWTGLTEPAGYAAVETRLSALHGRTQDADRQAWFAILADLRAAPEPVRERA</sequence>
<name>A0ABN2NGD8_9PSEU</name>
<gene>
    <name evidence="1" type="ORF">GCM10009836_55680</name>
</gene>
<dbReference type="EMBL" id="BAAAQK010000023">
    <property type="protein sequence ID" value="GAA1868084.1"/>
    <property type="molecule type" value="Genomic_DNA"/>
</dbReference>
<keyword evidence="2" id="KW-1185">Reference proteome</keyword>
<dbReference type="RefSeq" id="WP_344423426.1">
    <property type="nucleotide sequence ID" value="NZ_BAAAQK010000023.1"/>
</dbReference>
<reference evidence="1 2" key="1">
    <citation type="journal article" date="2019" name="Int. J. Syst. Evol. Microbiol.">
        <title>The Global Catalogue of Microorganisms (GCM) 10K type strain sequencing project: providing services to taxonomists for standard genome sequencing and annotation.</title>
        <authorList>
            <consortium name="The Broad Institute Genomics Platform"/>
            <consortium name="The Broad Institute Genome Sequencing Center for Infectious Disease"/>
            <person name="Wu L."/>
            <person name="Ma J."/>
        </authorList>
    </citation>
    <scope>NUCLEOTIDE SEQUENCE [LARGE SCALE GENOMIC DNA]</scope>
    <source>
        <strain evidence="1 2">JCM 16009</strain>
    </source>
</reference>
<evidence type="ECO:0008006" key="3">
    <source>
        <dbReference type="Google" id="ProtNLM"/>
    </source>
</evidence>
<evidence type="ECO:0000313" key="1">
    <source>
        <dbReference type="EMBL" id="GAA1868084.1"/>
    </source>
</evidence>
<accession>A0ABN2NGD8</accession>